<feature type="transmembrane region" description="Helical" evidence="8">
    <location>
        <begin position="73"/>
        <end position="97"/>
    </location>
</feature>
<feature type="transmembrane region" description="Helical" evidence="8">
    <location>
        <begin position="388"/>
        <end position="411"/>
    </location>
</feature>
<keyword evidence="4 8" id="KW-0812">Transmembrane</keyword>
<gene>
    <name evidence="9" type="ORF">SAMN05878482_106147</name>
</gene>
<dbReference type="CDD" id="cd10322">
    <property type="entry name" value="SLC5sbd"/>
    <property type="match status" value="1"/>
</dbReference>
<evidence type="ECO:0000256" key="1">
    <source>
        <dbReference type="ARBA" id="ARBA00004141"/>
    </source>
</evidence>
<reference evidence="9 10" key="1">
    <citation type="submission" date="2017-01" db="EMBL/GenBank/DDBJ databases">
        <authorList>
            <person name="Varghese N."/>
            <person name="Submissions S."/>
        </authorList>
    </citation>
    <scope>NUCLEOTIDE SEQUENCE [LARGE SCALE GENOMIC DNA]</scope>
    <source>
        <strain evidence="9 10">RUG2-6</strain>
    </source>
</reference>
<evidence type="ECO:0000313" key="10">
    <source>
        <dbReference type="Proteomes" id="UP000185829"/>
    </source>
</evidence>
<evidence type="ECO:0000313" key="9">
    <source>
        <dbReference type="EMBL" id="SIR84616.1"/>
    </source>
</evidence>
<keyword evidence="5 8" id="KW-1133">Transmembrane helix</keyword>
<feature type="transmembrane region" description="Helical" evidence="8">
    <location>
        <begin position="6"/>
        <end position="22"/>
    </location>
</feature>
<dbReference type="EMBL" id="FTMX01000006">
    <property type="protein sequence ID" value="SIR84616.1"/>
    <property type="molecule type" value="Genomic_DNA"/>
</dbReference>
<evidence type="ECO:0000256" key="5">
    <source>
        <dbReference type="ARBA" id="ARBA00022989"/>
    </source>
</evidence>
<feature type="transmembrane region" description="Helical" evidence="8">
    <location>
        <begin position="365"/>
        <end position="382"/>
    </location>
</feature>
<accession>A0A9X8RC27</accession>
<feature type="transmembrane region" description="Helical" evidence="8">
    <location>
        <begin position="43"/>
        <end position="67"/>
    </location>
</feature>
<evidence type="ECO:0000256" key="2">
    <source>
        <dbReference type="ARBA" id="ARBA00006434"/>
    </source>
</evidence>
<dbReference type="Gene3D" id="1.20.1730.10">
    <property type="entry name" value="Sodium/glucose cotransporter"/>
    <property type="match status" value="1"/>
</dbReference>
<sequence length="491" mass="52353">MNIAIIIIFSFLLLSLYLGIRARKGKDMDLEQWTVGGRGFGPFIIMILLAGEIYSTSTFLGSSGWAYGIGGPALYGTAFAALGYLFSYWIYPAIWSYGNKHKLISQADFYVKKYKSPLLGVLVSIVGVLALVPFLVLQLKGLGIIVSTTSYGSISPTVAVWIGAVSVTAYVMISGIHGSVWTAVLKDIMIALVALFLGIYIPLHYFGGIQPMFEAVNAVKPDFLTLPDMGMSASWFISTIILTTLGFYMWPQTFGSAYTAKSAKTFRKNAFILPLYGALSVGAIFVGYAAIIKVPGLQGPDMDLALLKLSINTFDPWFVGVIGAAGLLTALVPGSMILMSSATLLAKNVFQHFSPSASDKQITTIAKLLVPVLALIAVYFTLTGGNTIVALLLMGYSMVTQLFPSFIASLLQNNFVTKEGASAGIIAGLATVGYTTITSATIGTLFPALPQAVKDLNIGLVALLINVIVMIGVSLIARKFSKDNKGELEAA</sequence>
<name>A0A9X8RC27_9BACI</name>
<keyword evidence="3" id="KW-0813">Transport</keyword>
<comment type="similarity">
    <text evidence="2 7">Belongs to the sodium:solute symporter (SSF) (TC 2.A.21) family.</text>
</comment>
<dbReference type="RefSeq" id="WP_076370172.1">
    <property type="nucleotide sequence ID" value="NZ_FTMX01000006.1"/>
</dbReference>
<keyword evidence="6 8" id="KW-0472">Membrane</keyword>
<evidence type="ECO:0000256" key="3">
    <source>
        <dbReference type="ARBA" id="ARBA00022448"/>
    </source>
</evidence>
<feature type="transmembrane region" description="Helical" evidence="8">
    <location>
        <begin position="423"/>
        <end position="446"/>
    </location>
</feature>
<evidence type="ECO:0000256" key="8">
    <source>
        <dbReference type="SAM" id="Phobius"/>
    </source>
</evidence>
<dbReference type="AlphaFoldDB" id="A0A9X8RC27"/>
<dbReference type="InterPro" id="IPR001734">
    <property type="entry name" value="Na/solute_symporter"/>
</dbReference>
<feature type="transmembrane region" description="Helical" evidence="8">
    <location>
        <begin position="118"/>
        <end position="138"/>
    </location>
</feature>
<dbReference type="InterPro" id="IPR038377">
    <property type="entry name" value="Na/Glc_symporter_sf"/>
</dbReference>
<feature type="transmembrane region" description="Helical" evidence="8">
    <location>
        <begin position="458"/>
        <end position="477"/>
    </location>
</feature>
<comment type="subcellular location">
    <subcellularLocation>
        <location evidence="1">Membrane</location>
        <topology evidence="1">Multi-pass membrane protein</topology>
    </subcellularLocation>
</comment>
<comment type="caution">
    <text evidence="9">The sequence shown here is derived from an EMBL/GenBank/DDBJ whole genome shotgun (WGS) entry which is preliminary data.</text>
</comment>
<dbReference type="InterPro" id="IPR050277">
    <property type="entry name" value="Sodium:Solute_Symporter"/>
</dbReference>
<feature type="transmembrane region" description="Helical" evidence="8">
    <location>
        <begin position="229"/>
        <end position="250"/>
    </location>
</feature>
<feature type="transmembrane region" description="Helical" evidence="8">
    <location>
        <begin position="158"/>
        <end position="176"/>
    </location>
</feature>
<evidence type="ECO:0000256" key="7">
    <source>
        <dbReference type="RuleBase" id="RU362091"/>
    </source>
</evidence>
<dbReference type="PANTHER" id="PTHR48086:SF8">
    <property type="entry name" value="MONOCARBOXYLIC ACID PERMEASE"/>
    <property type="match status" value="1"/>
</dbReference>
<proteinExistence type="inferred from homology"/>
<protein>
    <submittedName>
        <fullName evidence="9">Solute:Na+ symporter, SSS family</fullName>
    </submittedName>
</protein>
<evidence type="ECO:0000256" key="6">
    <source>
        <dbReference type="ARBA" id="ARBA00023136"/>
    </source>
</evidence>
<dbReference type="PROSITE" id="PS50283">
    <property type="entry name" value="NA_SOLUT_SYMP_3"/>
    <property type="match status" value="1"/>
</dbReference>
<feature type="transmembrane region" description="Helical" evidence="8">
    <location>
        <begin position="271"/>
        <end position="292"/>
    </location>
</feature>
<dbReference type="Pfam" id="PF00474">
    <property type="entry name" value="SSF"/>
    <property type="match status" value="1"/>
</dbReference>
<dbReference type="Proteomes" id="UP000185829">
    <property type="component" value="Unassembled WGS sequence"/>
</dbReference>
<dbReference type="GO" id="GO:0005886">
    <property type="term" value="C:plasma membrane"/>
    <property type="evidence" value="ECO:0007669"/>
    <property type="project" value="TreeGrafter"/>
</dbReference>
<feature type="transmembrane region" description="Helical" evidence="8">
    <location>
        <begin position="317"/>
        <end position="345"/>
    </location>
</feature>
<dbReference type="PANTHER" id="PTHR48086">
    <property type="entry name" value="SODIUM/PROLINE SYMPORTER-RELATED"/>
    <property type="match status" value="1"/>
</dbReference>
<evidence type="ECO:0000256" key="4">
    <source>
        <dbReference type="ARBA" id="ARBA00022692"/>
    </source>
</evidence>
<dbReference type="GO" id="GO:0022857">
    <property type="term" value="F:transmembrane transporter activity"/>
    <property type="evidence" value="ECO:0007669"/>
    <property type="project" value="InterPro"/>
</dbReference>
<organism evidence="9 10">
    <name type="scientific">Peribacillus simplex</name>
    <dbReference type="NCBI Taxonomy" id="1478"/>
    <lineage>
        <taxon>Bacteria</taxon>
        <taxon>Bacillati</taxon>
        <taxon>Bacillota</taxon>
        <taxon>Bacilli</taxon>
        <taxon>Bacillales</taxon>
        <taxon>Bacillaceae</taxon>
        <taxon>Peribacillus</taxon>
    </lineage>
</organism>
<feature type="transmembrane region" description="Helical" evidence="8">
    <location>
        <begin position="188"/>
        <end position="209"/>
    </location>
</feature>